<dbReference type="InterPro" id="IPR048020">
    <property type="entry name" value="Transpos_IS3"/>
</dbReference>
<evidence type="ECO:0000313" key="4">
    <source>
        <dbReference type="Proteomes" id="UP000245702"/>
    </source>
</evidence>
<dbReference type="PANTHER" id="PTHR46889">
    <property type="entry name" value="TRANSPOSASE INSF FOR INSERTION SEQUENCE IS3B-RELATED"/>
    <property type="match status" value="1"/>
</dbReference>
<dbReference type="Gene3D" id="3.30.420.10">
    <property type="entry name" value="Ribonuclease H-like superfamily/Ribonuclease H"/>
    <property type="match status" value="1"/>
</dbReference>
<feature type="domain" description="Integrase catalytic" evidence="2">
    <location>
        <begin position="124"/>
        <end position="283"/>
    </location>
</feature>
<dbReference type="Pfam" id="PF13276">
    <property type="entry name" value="HTH_21"/>
    <property type="match status" value="1"/>
</dbReference>
<evidence type="ECO:0000259" key="2">
    <source>
        <dbReference type="PROSITE" id="PS50994"/>
    </source>
</evidence>
<accession>A0ABM9W971</accession>
<evidence type="ECO:0000313" key="3">
    <source>
        <dbReference type="EMBL" id="CVK21735.1"/>
    </source>
</evidence>
<dbReference type="Pfam" id="PF00665">
    <property type="entry name" value="rve"/>
    <property type="match status" value="1"/>
</dbReference>
<dbReference type="Pfam" id="PF13333">
    <property type="entry name" value="rve_2"/>
    <property type="match status" value="1"/>
</dbReference>
<dbReference type="InterPro" id="IPR001584">
    <property type="entry name" value="Integrase_cat-core"/>
</dbReference>
<organism evidence="3 4">
    <name type="scientific">Sporomusa sphaeroides DSM 2875</name>
    <dbReference type="NCBI Taxonomy" id="1337886"/>
    <lineage>
        <taxon>Bacteria</taxon>
        <taxon>Bacillati</taxon>
        <taxon>Bacillota</taxon>
        <taxon>Negativicutes</taxon>
        <taxon>Selenomonadales</taxon>
        <taxon>Sporomusaceae</taxon>
        <taxon>Sporomusa</taxon>
    </lineage>
</organism>
<keyword evidence="4" id="KW-1185">Reference proteome</keyword>
<dbReference type="InterPro" id="IPR012337">
    <property type="entry name" value="RNaseH-like_sf"/>
</dbReference>
<protein>
    <submittedName>
        <fullName evidence="3">Integrase core domain protein</fullName>
    </submittedName>
</protein>
<proteinExistence type="predicted"/>
<reference evidence="3 4" key="1">
    <citation type="submission" date="2016-01" db="EMBL/GenBank/DDBJ databases">
        <authorList>
            <person name="Brown R."/>
        </authorList>
    </citation>
    <scope>NUCLEOTIDE SEQUENCE [LARGE SCALE GENOMIC DNA]</scope>
    <source>
        <strain evidence="3">Sporomusa sphaeroides DSM 2875</strain>
    </source>
</reference>
<dbReference type="InterPro" id="IPR025948">
    <property type="entry name" value="HTH-like_dom"/>
</dbReference>
<dbReference type="InterPro" id="IPR036397">
    <property type="entry name" value="RNaseH_sf"/>
</dbReference>
<dbReference type="RefSeq" id="WP_075756311.1">
    <property type="nucleotide sequence ID" value="NZ_CP146991.1"/>
</dbReference>
<comment type="function">
    <text evidence="1">Involved in the transposition of the insertion sequence.</text>
</comment>
<evidence type="ECO:0000256" key="1">
    <source>
        <dbReference type="ARBA" id="ARBA00002286"/>
    </source>
</evidence>
<dbReference type="NCBIfam" id="NF033516">
    <property type="entry name" value="transpos_IS3"/>
    <property type="match status" value="1"/>
</dbReference>
<dbReference type="InterPro" id="IPR050900">
    <property type="entry name" value="Transposase_IS3/IS150/IS904"/>
</dbReference>
<dbReference type="PANTHER" id="PTHR46889:SF4">
    <property type="entry name" value="TRANSPOSASE INSO FOR INSERTION SEQUENCE ELEMENT IS911B-RELATED"/>
    <property type="match status" value="1"/>
</dbReference>
<dbReference type="PROSITE" id="PS50994">
    <property type="entry name" value="INTEGRASE"/>
    <property type="match status" value="1"/>
</dbReference>
<sequence length="305" mass="36003">MNAKIKYAAMEANKEKYPVTFMCRFFEVSRSGYYAWRKRRDRLDRDMPMSKLIAQCQQETKETYGYRRVRLWLLQKHCLVVNHKAVLRVMRKYGLLSSIRRPRPLYQRQQRMNIYENKLNRDFHADRPNQKWVTDISYIHTGEGTLYLSAIKDLYDDFIVAYDMGTIQDNALVYRTIQKAKKEVADGLILHSDQGFQYTSHGYLNLTKQYGILPSMSRAATPLDNAPAENFFGILKTECIYRQKIQTIHQARHLIDQYIHFYNFERIKTKNGHTPFQIRSGGRVILSYPTTGRFLPVYFHGSGLL</sequence>
<dbReference type="Proteomes" id="UP000245702">
    <property type="component" value="Unassembled WGS sequence"/>
</dbReference>
<comment type="caution">
    <text evidence="3">The sequence shown here is derived from an EMBL/GenBank/DDBJ whole genome shotgun (WGS) entry which is preliminary data.</text>
</comment>
<name>A0ABM9W971_9FIRM</name>
<gene>
    <name evidence="3" type="ORF">SSPH_04443</name>
</gene>
<dbReference type="EMBL" id="FCOW01000045">
    <property type="protein sequence ID" value="CVK21735.1"/>
    <property type="molecule type" value="Genomic_DNA"/>
</dbReference>
<dbReference type="SUPFAM" id="SSF53098">
    <property type="entry name" value="Ribonuclease H-like"/>
    <property type="match status" value="1"/>
</dbReference>